<comment type="caution">
    <text evidence="8">The sequence shown here is derived from an EMBL/GenBank/DDBJ whole genome shotgun (WGS) entry which is preliminary data.</text>
</comment>
<evidence type="ECO:0000256" key="4">
    <source>
        <dbReference type="ARBA" id="ARBA00022840"/>
    </source>
</evidence>
<evidence type="ECO:0000256" key="3">
    <source>
        <dbReference type="ARBA" id="ARBA00022787"/>
    </source>
</evidence>
<dbReference type="InterPro" id="IPR003960">
    <property type="entry name" value="ATPase_AAA_CS"/>
</dbReference>
<dbReference type="Pfam" id="PF17862">
    <property type="entry name" value="AAA_lid_3"/>
    <property type="match status" value="1"/>
</dbReference>
<feature type="domain" description="AAA+ ATPase" evidence="7">
    <location>
        <begin position="747"/>
        <end position="887"/>
    </location>
</feature>
<dbReference type="SUPFAM" id="SSF52540">
    <property type="entry name" value="P-loop containing nucleoside triphosphate hydrolases"/>
    <property type="match status" value="1"/>
</dbReference>
<feature type="region of interest" description="Disordered" evidence="6">
    <location>
        <begin position="991"/>
        <end position="1032"/>
    </location>
</feature>
<dbReference type="Proteomes" id="UP000807469">
    <property type="component" value="Unassembled WGS sequence"/>
</dbReference>
<dbReference type="InterPro" id="IPR041569">
    <property type="entry name" value="AAA_lid_3"/>
</dbReference>
<evidence type="ECO:0000256" key="1">
    <source>
        <dbReference type="ARBA" id="ARBA00004572"/>
    </source>
</evidence>
<dbReference type="PANTHER" id="PTHR45644">
    <property type="entry name" value="AAA ATPASE, PUTATIVE (AFU_ORTHOLOGUE AFUA_2G12920)-RELATED-RELATED"/>
    <property type="match status" value="1"/>
</dbReference>
<dbReference type="SMART" id="SM00382">
    <property type="entry name" value="AAA"/>
    <property type="match status" value="1"/>
</dbReference>
<keyword evidence="3" id="KW-1000">Mitochondrion outer membrane</keyword>
<gene>
    <name evidence="8" type="ORF">BDN70DRAFT_873330</name>
</gene>
<evidence type="ECO:0000256" key="6">
    <source>
        <dbReference type="SAM" id="MobiDB-lite"/>
    </source>
</evidence>
<dbReference type="EMBL" id="MU155149">
    <property type="protein sequence ID" value="KAF9483922.1"/>
    <property type="molecule type" value="Genomic_DNA"/>
</dbReference>
<feature type="compositionally biased region" description="Low complexity" evidence="6">
    <location>
        <begin position="1003"/>
        <end position="1020"/>
    </location>
</feature>
<evidence type="ECO:0000256" key="5">
    <source>
        <dbReference type="ARBA" id="ARBA00023128"/>
    </source>
</evidence>
<reference evidence="8" key="1">
    <citation type="submission" date="2020-11" db="EMBL/GenBank/DDBJ databases">
        <authorList>
            <consortium name="DOE Joint Genome Institute"/>
            <person name="Ahrendt S."/>
            <person name="Riley R."/>
            <person name="Andreopoulos W."/>
            <person name="Labutti K."/>
            <person name="Pangilinan J."/>
            <person name="Ruiz-Duenas F.J."/>
            <person name="Barrasa J.M."/>
            <person name="Sanchez-Garcia M."/>
            <person name="Camarero S."/>
            <person name="Miyauchi S."/>
            <person name="Serrano A."/>
            <person name="Linde D."/>
            <person name="Babiker R."/>
            <person name="Drula E."/>
            <person name="Ayuso-Fernandez I."/>
            <person name="Pacheco R."/>
            <person name="Padilla G."/>
            <person name="Ferreira P."/>
            <person name="Barriuso J."/>
            <person name="Kellner H."/>
            <person name="Castanera R."/>
            <person name="Alfaro M."/>
            <person name="Ramirez L."/>
            <person name="Pisabarro A.G."/>
            <person name="Kuo A."/>
            <person name="Tritt A."/>
            <person name="Lipzen A."/>
            <person name="He G."/>
            <person name="Yan M."/>
            <person name="Ng V."/>
            <person name="Cullen D."/>
            <person name="Martin F."/>
            <person name="Rosso M.-N."/>
            <person name="Henrissat B."/>
            <person name="Hibbett D."/>
            <person name="Martinez A.T."/>
            <person name="Grigoriev I.V."/>
        </authorList>
    </citation>
    <scope>NUCLEOTIDE SEQUENCE</scope>
    <source>
        <strain evidence="8">CIRM-BRFM 674</strain>
    </source>
</reference>
<feature type="compositionally biased region" description="Basic and acidic residues" evidence="6">
    <location>
        <begin position="1102"/>
        <end position="1113"/>
    </location>
</feature>
<dbReference type="GO" id="GO:0005524">
    <property type="term" value="F:ATP binding"/>
    <property type="evidence" value="ECO:0007669"/>
    <property type="project" value="UniProtKB-KW"/>
</dbReference>
<feature type="region of interest" description="Disordered" evidence="6">
    <location>
        <begin position="1091"/>
        <end position="1113"/>
    </location>
</feature>
<dbReference type="GO" id="GO:0005741">
    <property type="term" value="C:mitochondrial outer membrane"/>
    <property type="evidence" value="ECO:0007669"/>
    <property type="project" value="UniProtKB-SubCell"/>
</dbReference>
<dbReference type="OrthoDB" id="39734at2759"/>
<organism evidence="8 9">
    <name type="scientific">Pholiota conissans</name>
    <dbReference type="NCBI Taxonomy" id="109636"/>
    <lineage>
        <taxon>Eukaryota</taxon>
        <taxon>Fungi</taxon>
        <taxon>Dikarya</taxon>
        <taxon>Basidiomycota</taxon>
        <taxon>Agaricomycotina</taxon>
        <taxon>Agaricomycetes</taxon>
        <taxon>Agaricomycetidae</taxon>
        <taxon>Agaricales</taxon>
        <taxon>Agaricineae</taxon>
        <taxon>Strophariaceae</taxon>
        <taxon>Pholiota</taxon>
    </lineage>
</organism>
<keyword evidence="3" id="KW-0472">Membrane</keyword>
<feature type="region of interest" description="Disordered" evidence="6">
    <location>
        <begin position="42"/>
        <end position="115"/>
    </location>
</feature>
<evidence type="ECO:0000313" key="8">
    <source>
        <dbReference type="EMBL" id="KAF9483922.1"/>
    </source>
</evidence>
<sequence length="1113" mass="120132">MRSQSFLRKSHSLLKSSALVHPIIPLPVSVSRSLNKSILLAPKNGPPVTRLLSTNVTPPSESEEAAINTSLPEPSPPDALEPVEQATGEEPDKTTTRTRRSRTSGSSSTKDVDPVEFPLGFENDVLYVPTQTLLDSRPGGLPPAEIFEEALDNLLITLHPQNQQRSLIPSAGSTKPVEPTLGLYCPIEGGDYILDLTVHELAYQTGAEVLILDAVHLAAGEWGPFGKAASALNLPNNPLHFSAPPTPSAESSNDQGASEEADEGDSPFMFTPSGRMSVSLPKGLSPFLGRSLISQMSRKSSPSKLDAFFETLVNMPIPTAESAGSENKPRPRLIFIRDFPTLARSSSLWYPSLLSAVKQRRRGMLSRSNLGAAPVTIIFGMTPSVTPPINDSSSGPSNSLMSLLMNRNSSGSQISASRKQEHVGDWGEGEAADTAREKRLRARLRKWEKSTAGIHDEFPSLTLRSEDNDISSSSANIIVIGGSEATSSPNLGIGIVEPSADSNSQFFRSTILVPRTRSTAAEKETRIARRREINELTMRMGVGAVGGIVENIPAFVILANTPEAPIPTEDASITPPITKQLWEDWGNKVEIWANVRKVADRAMGSIMVKQRSLALSQQLSTSDSTTVPWSAVQKAWLSYQTMISARKTWLKEAIGHLPIGEEAAEGKDDLSHAGSSTDKVVEAIKNDSDLDQHESRLLSCIIDSGSIPTTFKQVHLQPHTIDAVRTIVSLPLLHPHAFQQGILKEHSMTGCLLFGPPGTGKTLLVRALAKEAGCRMLAISPSDVMDMYVGEGEKLVKAVFSLARRLSPCVVFLDEIDALFGARVSARETGSAIAHRGVITEFMQEMDGLKSSKEDNVIVIGATNRPFDLDDAVLRRLPRRLLVDLPGEKERLGILKILLRDETLADDVDIEALAKKTEGFSGSDLKHLCVSAALDSVKEHTQLPWASRHIGAQASLPDTAGPVDVSVINASHSTLSKDSEAVPSGAEVIAEKTTTDSTDASIPTEVPAPEATTEETSLPPVDASPPTAPEVPMPARILRSNNFTQALKEITPSSSETLGSLAELRKWNEEFGEGRRDRKKRQVWGKGRFGFINSNKDISAPEEGKVAKEQSSI</sequence>
<protein>
    <submittedName>
        <fullName evidence="8">AAA-domain-containing protein</fullName>
    </submittedName>
</protein>
<comment type="subcellular location">
    <subcellularLocation>
        <location evidence="1">Mitochondrion outer membrane</location>
        <topology evidence="1">Single-pass membrane protein</topology>
    </subcellularLocation>
</comment>
<dbReference type="InterPro" id="IPR003959">
    <property type="entry name" value="ATPase_AAA_core"/>
</dbReference>
<feature type="region of interest" description="Disordered" evidence="6">
    <location>
        <begin position="410"/>
        <end position="430"/>
    </location>
</feature>
<evidence type="ECO:0000313" key="9">
    <source>
        <dbReference type="Proteomes" id="UP000807469"/>
    </source>
</evidence>
<accession>A0A9P6CYC0</accession>
<dbReference type="GO" id="GO:0016887">
    <property type="term" value="F:ATP hydrolysis activity"/>
    <property type="evidence" value="ECO:0007669"/>
    <property type="project" value="InterPro"/>
</dbReference>
<dbReference type="Gene3D" id="1.10.8.60">
    <property type="match status" value="1"/>
</dbReference>
<keyword evidence="2" id="KW-0547">Nucleotide-binding</keyword>
<name>A0A9P6CYC0_9AGAR</name>
<feature type="compositionally biased region" description="Pro residues" evidence="6">
    <location>
        <begin position="1022"/>
        <end position="1032"/>
    </location>
</feature>
<dbReference type="PROSITE" id="PS00674">
    <property type="entry name" value="AAA"/>
    <property type="match status" value="1"/>
</dbReference>
<dbReference type="Pfam" id="PF00004">
    <property type="entry name" value="AAA"/>
    <property type="match status" value="1"/>
</dbReference>
<dbReference type="AlphaFoldDB" id="A0A9P6CYC0"/>
<keyword evidence="5" id="KW-0496">Mitochondrion</keyword>
<dbReference type="PANTHER" id="PTHR45644:SF56">
    <property type="entry name" value="AAA ATPASE, PUTATIVE (AFU_ORTHOLOGUE AFUA_2G12920)-RELATED"/>
    <property type="match status" value="1"/>
</dbReference>
<feature type="compositionally biased region" description="Polar residues" evidence="6">
    <location>
        <begin position="51"/>
        <end position="60"/>
    </location>
</feature>
<keyword evidence="9" id="KW-1185">Reference proteome</keyword>
<evidence type="ECO:0000259" key="7">
    <source>
        <dbReference type="SMART" id="SM00382"/>
    </source>
</evidence>
<dbReference type="InterPro" id="IPR051701">
    <property type="entry name" value="Mito_OM_Translocase_MSP1"/>
</dbReference>
<evidence type="ECO:0000256" key="2">
    <source>
        <dbReference type="ARBA" id="ARBA00022741"/>
    </source>
</evidence>
<feature type="region of interest" description="Disordered" evidence="6">
    <location>
        <begin position="238"/>
        <end position="266"/>
    </location>
</feature>
<dbReference type="InterPro" id="IPR027417">
    <property type="entry name" value="P-loop_NTPase"/>
</dbReference>
<keyword evidence="4" id="KW-0067">ATP-binding</keyword>
<proteinExistence type="predicted"/>
<dbReference type="InterPro" id="IPR003593">
    <property type="entry name" value="AAA+_ATPase"/>
</dbReference>
<dbReference type="Gene3D" id="3.40.50.300">
    <property type="entry name" value="P-loop containing nucleotide triphosphate hydrolases"/>
    <property type="match status" value="1"/>
</dbReference>